<evidence type="ECO:0000259" key="1">
    <source>
        <dbReference type="PROSITE" id="PS50181"/>
    </source>
</evidence>
<dbReference type="SUPFAM" id="SSF81383">
    <property type="entry name" value="F-box domain"/>
    <property type="match status" value="1"/>
</dbReference>
<evidence type="ECO:0000313" key="2">
    <source>
        <dbReference type="EMBL" id="EFQ27652.1"/>
    </source>
</evidence>
<reference evidence="3" key="1">
    <citation type="journal article" date="2012" name="Nat. Genet.">
        <title>Lifestyle transitions in plant pathogenic Colletotrichum fungi deciphered by genome and transcriptome analyses.</title>
        <authorList>
            <person name="O'Connell R.J."/>
            <person name="Thon M.R."/>
            <person name="Hacquard S."/>
            <person name="Amyotte S.G."/>
            <person name="Kleemann J."/>
            <person name="Torres M.F."/>
            <person name="Damm U."/>
            <person name="Buiate E.A."/>
            <person name="Epstein L."/>
            <person name="Alkan N."/>
            <person name="Altmueller J."/>
            <person name="Alvarado-Balderrama L."/>
            <person name="Bauser C.A."/>
            <person name="Becker C."/>
            <person name="Birren B.W."/>
            <person name="Chen Z."/>
            <person name="Choi J."/>
            <person name="Crouch J.A."/>
            <person name="Duvick J.P."/>
            <person name="Farman M.A."/>
            <person name="Gan P."/>
            <person name="Heiman D."/>
            <person name="Henrissat B."/>
            <person name="Howard R.J."/>
            <person name="Kabbage M."/>
            <person name="Koch C."/>
            <person name="Kracher B."/>
            <person name="Kubo Y."/>
            <person name="Law A.D."/>
            <person name="Lebrun M.-H."/>
            <person name="Lee Y.-H."/>
            <person name="Miyara I."/>
            <person name="Moore N."/>
            <person name="Neumann U."/>
            <person name="Nordstroem K."/>
            <person name="Panaccione D.G."/>
            <person name="Panstruga R."/>
            <person name="Place M."/>
            <person name="Proctor R.H."/>
            <person name="Prusky D."/>
            <person name="Rech G."/>
            <person name="Reinhardt R."/>
            <person name="Rollins J.A."/>
            <person name="Rounsley S."/>
            <person name="Schardl C.L."/>
            <person name="Schwartz D.C."/>
            <person name="Shenoy N."/>
            <person name="Shirasu K."/>
            <person name="Sikhakolli U.R."/>
            <person name="Stueber K."/>
            <person name="Sukno S.A."/>
            <person name="Sweigard J.A."/>
            <person name="Takano Y."/>
            <person name="Takahara H."/>
            <person name="Trail F."/>
            <person name="van der Does H.C."/>
            <person name="Voll L.M."/>
            <person name="Will I."/>
            <person name="Young S."/>
            <person name="Zeng Q."/>
            <person name="Zhang J."/>
            <person name="Zhou S."/>
            <person name="Dickman M.B."/>
            <person name="Schulze-Lefert P."/>
            <person name="Ver Loren van Themaat E."/>
            <person name="Ma L.-J."/>
            <person name="Vaillancourt L.J."/>
        </authorList>
    </citation>
    <scope>NUCLEOTIDE SEQUENCE [LARGE SCALE GENOMIC DNA]</scope>
    <source>
        <strain evidence="3">M1.001 / M2 / FGSC 10212</strain>
    </source>
</reference>
<keyword evidence="3" id="KW-1185">Reference proteome</keyword>
<name>E3Q9W4_COLGM</name>
<sequence>MATTGDPDEASCGNTLHLNLLPAEILHHIFSGLEPRDLGRIPRTCRFLHDFVTGNQKLCKDVYLSTLDTPPHIDEDIDWEREVHDFVRLEILCADKKVHEQAHELPFVYETVDRLLKHASPTGETQNDAGTHAVSRNAAALTRIFREEPARLTFMSRSFVYERARDEVKPLRLPSVPDETHQRSAKLHCLYGRPLLNYGRTRSTRVYPYAAAKVYDLRQNTDRTEWGPFMEDGSGRVDWEKVEAVMIVLGSNIRLQKLTARVFANLWERPFAGSWARSYVPSPSRGIQDLDLQDPYGVAGTWLRVVCFVDYNDFFSFNFPIGDRTPRDVPRPPFDVGEATRIIVMKVYVTDVQPPGENDGKELPVVHFYGVSRSVDDSWDENANSNLRGTVRLTKEGEVRWTTFSVFNGHPRWRSEGIQIGGVGSARGVMGHWFDTDYDPHGPCGPSAFFKVSDPAPSPREDDAKRITFRDFMPIMDFDAELASDEDEDEDYVVGEWGEDEEDEDMSEEDLVQDLMALTAPDPDLVDLVFHGHHLVDQ</sequence>
<dbReference type="Gene3D" id="1.20.1280.50">
    <property type="match status" value="1"/>
</dbReference>
<dbReference type="eggNOG" id="ENOG502RP4Z">
    <property type="taxonomic scope" value="Eukaryota"/>
</dbReference>
<gene>
    <name evidence="2" type="ORF">GLRG_02796</name>
</gene>
<dbReference type="SMART" id="SM00256">
    <property type="entry name" value="FBOX"/>
    <property type="match status" value="1"/>
</dbReference>
<protein>
    <submittedName>
        <fullName evidence="2">F-box domain-containing protein</fullName>
    </submittedName>
</protein>
<dbReference type="STRING" id="645133.E3Q9W4"/>
<accession>E3Q9W4</accession>
<dbReference type="OrthoDB" id="3226064at2759"/>
<dbReference type="PROSITE" id="PS50181">
    <property type="entry name" value="FBOX"/>
    <property type="match status" value="1"/>
</dbReference>
<dbReference type="EMBL" id="GG697338">
    <property type="protein sequence ID" value="EFQ27652.1"/>
    <property type="molecule type" value="Genomic_DNA"/>
</dbReference>
<dbReference type="GeneID" id="24408161"/>
<dbReference type="AlphaFoldDB" id="E3Q9W4"/>
<feature type="domain" description="F-box" evidence="1">
    <location>
        <begin position="15"/>
        <end position="66"/>
    </location>
</feature>
<dbReference type="HOGENOM" id="CLU_019366_0_0_1"/>
<dbReference type="VEuPathDB" id="FungiDB:GLRG_02796"/>
<dbReference type="InterPro" id="IPR001810">
    <property type="entry name" value="F-box_dom"/>
</dbReference>
<dbReference type="RefSeq" id="XP_008091672.1">
    <property type="nucleotide sequence ID" value="XM_008093481.1"/>
</dbReference>
<proteinExistence type="predicted"/>
<organism evidence="3">
    <name type="scientific">Colletotrichum graminicola (strain M1.001 / M2 / FGSC 10212)</name>
    <name type="common">Maize anthracnose fungus</name>
    <name type="synonym">Glomerella graminicola</name>
    <dbReference type="NCBI Taxonomy" id="645133"/>
    <lineage>
        <taxon>Eukaryota</taxon>
        <taxon>Fungi</taxon>
        <taxon>Dikarya</taxon>
        <taxon>Ascomycota</taxon>
        <taxon>Pezizomycotina</taxon>
        <taxon>Sordariomycetes</taxon>
        <taxon>Hypocreomycetidae</taxon>
        <taxon>Glomerellales</taxon>
        <taxon>Glomerellaceae</taxon>
        <taxon>Colletotrichum</taxon>
        <taxon>Colletotrichum graminicola species complex</taxon>
    </lineage>
</organism>
<dbReference type="Pfam" id="PF12937">
    <property type="entry name" value="F-box-like"/>
    <property type="match status" value="1"/>
</dbReference>
<dbReference type="Proteomes" id="UP000008782">
    <property type="component" value="Unassembled WGS sequence"/>
</dbReference>
<dbReference type="CDD" id="cd09917">
    <property type="entry name" value="F-box_SF"/>
    <property type="match status" value="1"/>
</dbReference>
<evidence type="ECO:0000313" key="3">
    <source>
        <dbReference type="Proteomes" id="UP000008782"/>
    </source>
</evidence>
<dbReference type="InterPro" id="IPR036047">
    <property type="entry name" value="F-box-like_dom_sf"/>
</dbReference>